<evidence type="ECO:0000256" key="1">
    <source>
        <dbReference type="ARBA" id="ARBA00022491"/>
    </source>
</evidence>
<dbReference type="InterPro" id="IPR036271">
    <property type="entry name" value="Tet_transcr_reg_TetR-rel_C_sf"/>
</dbReference>
<gene>
    <name evidence="7" type="ORF">ABDB84_15530</name>
</gene>
<dbReference type="RefSeq" id="WP_345920667.1">
    <property type="nucleotide sequence ID" value="NZ_JBDIVE010000009.1"/>
</dbReference>
<evidence type="ECO:0000256" key="5">
    <source>
        <dbReference type="PROSITE-ProRule" id="PRU00335"/>
    </source>
</evidence>
<dbReference type="InterPro" id="IPR013572">
    <property type="entry name" value="Tscrpt_reg_MAATS_C"/>
</dbReference>
<evidence type="ECO:0000256" key="2">
    <source>
        <dbReference type="ARBA" id="ARBA00023015"/>
    </source>
</evidence>
<dbReference type="InterPro" id="IPR009057">
    <property type="entry name" value="Homeodomain-like_sf"/>
</dbReference>
<comment type="caution">
    <text evidence="7">The sequence shown here is derived from an EMBL/GenBank/DDBJ whole genome shotgun (WGS) entry which is preliminary data.</text>
</comment>
<dbReference type="Gene3D" id="1.10.357.10">
    <property type="entry name" value="Tetracycline Repressor, domain 2"/>
    <property type="match status" value="1"/>
</dbReference>
<dbReference type="PANTHER" id="PTHR30055">
    <property type="entry name" value="HTH-TYPE TRANSCRIPTIONAL REGULATOR RUTR"/>
    <property type="match status" value="1"/>
</dbReference>
<organism evidence="7 8">
    <name type="scientific">Uliginosibacterium sediminicola</name>
    <dbReference type="NCBI Taxonomy" id="2024550"/>
    <lineage>
        <taxon>Bacteria</taxon>
        <taxon>Pseudomonadati</taxon>
        <taxon>Pseudomonadota</taxon>
        <taxon>Betaproteobacteria</taxon>
        <taxon>Rhodocyclales</taxon>
        <taxon>Zoogloeaceae</taxon>
        <taxon>Uliginosibacterium</taxon>
    </lineage>
</organism>
<dbReference type="InterPro" id="IPR023772">
    <property type="entry name" value="DNA-bd_HTH_TetR-type_CS"/>
</dbReference>
<accession>A0ABU9Z282</accession>
<dbReference type="Proteomes" id="UP001410394">
    <property type="component" value="Unassembled WGS sequence"/>
</dbReference>
<name>A0ABU9Z282_9RHOO</name>
<keyword evidence="1" id="KW-0678">Repressor</keyword>
<dbReference type="Pfam" id="PF00440">
    <property type="entry name" value="TetR_N"/>
    <property type="match status" value="1"/>
</dbReference>
<evidence type="ECO:0000256" key="4">
    <source>
        <dbReference type="ARBA" id="ARBA00023163"/>
    </source>
</evidence>
<reference evidence="7 8" key="1">
    <citation type="journal article" date="2018" name="Int. J. Syst. Evol. Microbiol.">
        <title>Uliginosibacterium sediminicola sp. nov., isolated from freshwater sediment.</title>
        <authorList>
            <person name="Hwang W.M."/>
            <person name="Kim S.M."/>
            <person name="Kang K."/>
            <person name="Ahn T.Y."/>
        </authorList>
    </citation>
    <scope>NUCLEOTIDE SEQUENCE [LARGE SCALE GENOMIC DNA]</scope>
    <source>
        <strain evidence="7 8">M1-21</strain>
    </source>
</reference>
<proteinExistence type="predicted"/>
<sequence length="206" mass="23175">MARKTKEEALATRNQLLDAAQHVFSECGVSNTSLQEIACAAGVTRGAVYWHFENKTDLLAALWDRVCLPIDAAMDELDQRYAEDPLARLEHKMLDVMQRVVNEKQTRDLMEILLLKCEYVPATEATRLHFVTQRESCLDQTEQDFRAAVACGQLPASTDTRMAALGLFAIFDGCCFHWLMAPERFDLMALADNLVKAYLQGLSKLS</sequence>
<evidence type="ECO:0000313" key="7">
    <source>
        <dbReference type="EMBL" id="MEN3069893.1"/>
    </source>
</evidence>
<keyword evidence="3 5" id="KW-0238">DNA-binding</keyword>
<dbReference type="Pfam" id="PF08361">
    <property type="entry name" value="TetR_C_2"/>
    <property type="match status" value="1"/>
</dbReference>
<evidence type="ECO:0000256" key="3">
    <source>
        <dbReference type="ARBA" id="ARBA00023125"/>
    </source>
</evidence>
<feature type="DNA-binding region" description="H-T-H motif" evidence="5">
    <location>
        <begin position="33"/>
        <end position="52"/>
    </location>
</feature>
<dbReference type="SUPFAM" id="SSF48498">
    <property type="entry name" value="Tetracyclin repressor-like, C-terminal domain"/>
    <property type="match status" value="1"/>
</dbReference>
<evidence type="ECO:0000259" key="6">
    <source>
        <dbReference type="PROSITE" id="PS50977"/>
    </source>
</evidence>
<dbReference type="SUPFAM" id="SSF46689">
    <property type="entry name" value="Homeodomain-like"/>
    <property type="match status" value="1"/>
</dbReference>
<dbReference type="PANTHER" id="PTHR30055:SF240">
    <property type="entry name" value="HTH-TYPE TRANSCRIPTIONAL REGULATOR ACRR"/>
    <property type="match status" value="1"/>
</dbReference>
<protein>
    <submittedName>
        <fullName evidence="7">TetR family transcriptional regulator</fullName>
    </submittedName>
</protein>
<dbReference type="InterPro" id="IPR050109">
    <property type="entry name" value="HTH-type_TetR-like_transc_reg"/>
</dbReference>
<keyword evidence="2" id="KW-0805">Transcription regulation</keyword>
<dbReference type="InterPro" id="IPR001647">
    <property type="entry name" value="HTH_TetR"/>
</dbReference>
<evidence type="ECO:0000313" key="8">
    <source>
        <dbReference type="Proteomes" id="UP001410394"/>
    </source>
</evidence>
<feature type="domain" description="HTH tetR-type" evidence="6">
    <location>
        <begin position="10"/>
        <end position="70"/>
    </location>
</feature>
<dbReference type="EMBL" id="JBDIVE010000009">
    <property type="protein sequence ID" value="MEN3069893.1"/>
    <property type="molecule type" value="Genomic_DNA"/>
</dbReference>
<dbReference type="PROSITE" id="PS50977">
    <property type="entry name" value="HTH_TETR_2"/>
    <property type="match status" value="1"/>
</dbReference>
<dbReference type="PROSITE" id="PS01081">
    <property type="entry name" value="HTH_TETR_1"/>
    <property type="match status" value="1"/>
</dbReference>
<keyword evidence="8" id="KW-1185">Reference proteome</keyword>
<keyword evidence="4" id="KW-0804">Transcription</keyword>
<dbReference type="PRINTS" id="PR00455">
    <property type="entry name" value="HTHTETR"/>
</dbReference>